<dbReference type="SUPFAM" id="SSF161098">
    <property type="entry name" value="MetI-like"/>
    <property type="match status" value="1"/>
</dbReference>
<dbReference type="InterPro" id="IPR035906">
    <property type="entry name" value="MetI-like_sf"/>
</dbReference>
<dbReference type="GO" id="GO:0055085">
    <property type="term" value="P:transmembrane transport"/>
    <property type="evidence" value="ECO:0007669"/>
    <property type="project" value="InterPro"/>
</dbReference>
<evidence type="ECO:0000256" key="4">
    <source>
        <dbReference type="ARBA" id="ARBA00023136"/>
    </source>
</evidence>
<keyword evidence="8" id="KW-1185">Reference proteome</keyword>
<dbReference type="PANTHER" id="PTHR43376">
    <property type="entry name" value="OLIGOPEPTIDE TRANSPORT SYSTEM PERMEASE PROTEIN"/>
    <property type="match status" value="1"/>
</dbReference>
<comment type="similarity">
    <text evidence="5">Belongs to the binding-protein-dependent transport system permease family.</text>
</comment>
<evidence type="ECO:0000256" key="2">
    <source>
        <dbReference type="ARBA" id="ARBA00022692"/>
    </source>
</evidence>
<feature type="domain" description="ABC transmembrane type-1" evidence="6">
    <location>
        <begin position="120"/>
        <end position="331"/>
    </location>
</feature>
<feature type="transmembrane region" description="Helical" evidence="5">
    <location>
        <begin position="21"/>
        <end position="43"/>
    </location>
</feature>
<dbReference type="PROSITE" id="PS50928">
    <property type="entry name" value="ABC_TM1"/>
    <property type="match status" value="1"/>
</dbReference>
<comment type="caution">
    <text evidence="7">The sequence shown here is derived from an EMBL/GenBank/DDBJ whole genome shotgun (WGS) entry which is preliminary data.</text>
</comment>
<dbReference type="Gene3D" id="1.10.3720.10">
    <property type="entry name" value="MetI-like"/>
    <property type="match status" value="1"/>
</dbReference>
<feature type="transmembrane region" description="Helical" evidence="5">
    <location>
        <begin position="200"/>
        <end position="225"/>
    </location>
</feature>
<dbReference type="Proteomes" id="UP000321113">
    <property type="component" value="Unassembled WGS sequence"/>
</dbReference>
<gene>
    <name evidence="7" type="ORF">VSU01S_13640</name>
</gene>
<dbReference type="InterPro" id="IPR000515">
    <property type="entry name" value="MetI-like"/>
</dbReference>
<keyword evidence="5" id="KW-0813">Transport</keyword>
<feature type="transmembrane region" description="Helical" evidence="5">
    <location>
        <begin position="121"/>
        <end position="147"/>
    </location>
</feature>
<evidence type="ECO:0000259" key="6">
    <source>
        <dbReference type="PROSITE" id="PS50928"/>
    </source>
</evidence>
<keyword evidence="4 5" id="KW-0472">Membrane</keyword>
<evidence type="ECO:0000256" key="5">
    <source>
        <dbReference type="RuleBase" id="RU363032"/>
    </source>
</evidence>
<feature type="transmembrane region" description="Helical" evidence="5">
    <location>
        <begin position="266"/>
        <end position="292"/>
    </location>
</feature>
<evidence type="ECO:0000256" key="1">
    <source>
        <dbReference type="ARBA" id="ARBA00004651"/>
    </source>
</evidence>
<feature type="transmembrane region" description="Helical" evidence="5">
    <location>
        <begin position="159"/>
        <end position="180"/>
    </location>
</feature>
<evidence type="ECO:0000313" key="8">
    <source>
        <dbReference type="Proteomes" id="UP000321113"/>
    </source>
</evidence>
<feature type="transmembrane region" description="Helical" evidence="5">
    <location>
        <begin position="312"/>
        <end position="338"/>
    </location>
</feature>
<dbReference type="CDD" id="cd06261">
    <property type="entry name" value="TM_PBP2"/>
    <property type="match status" value="1"/>
</dbReference>
<accession>A0A511QP60</accession>
<reference evidence="7 8" key="1">
    <citation type="submission" date="2019-07" db="EMBL/GenBank/DDBJ databases">
        <title>Whole genome shotgun sequence of Vibrio superstes NBRC 103154.</title>
        <authorList>
            <person name="Hosoyama A."/>
            <person name="Uohara A."/>
            <person name="Ohji S."/>
            <person name="Ichikawa N."/>
        </authorList>
    </citation>
    <scope>NUCLEOTIDE SEQUENCE [LARGE SCALE GENOMIC DNA]</scope>
    <source>
        <strain evidence="7 8">NBRC 103154</strain>
    </source>
</reference>
<keyword evidence="3 5" id="KW-1133">Transmembrane helix</keyword>
<proteinExistence type="inferred from homology"/>
<protein>
    <submittedName>
        <fullName evidence="7">Peptide ABC transporter permease</fullName>
    </submittedName>
</protein>
<dbReference type="EMBL" id="BJXK01000004">
    <property type="protein sequence ID" value="GEM79119.1"/>
    <property type="molecule type" value="Genomic_DNA"/>
</dbReference>
<dbReference type="GO" id="GO:0005886">
    <property type="term" value="C:plasma membrane"/>
    <property type="evidence" value="ECO:0007669"/>
    <property type="project" value="UniProtKB-SubCell"/>
</dbReference>
<name>A0A511QP60_9VIBR</name>
<evidence type="ECO:0000313" key="7">
    <source>
        <dbReference type="EMBL" id="GEM79119.1"/>
    </source>
</evidence>
<keyword evidence="2 5" id="KW-0812">Transmembrane</keyword>
<dbReference type="PANTHER" id="PTHR43376:SF1">
    <property type="entry name" value="OLIGOPEPTIDE TRANSPORT SYSTEM PERMEASE PROTEIN"/>
    <property type="match status" value="1"/>
</dbReference>
<sequence>MGIPNAVFPILKRIPGVFMKFILSRLGFYLLAFLAAVTINFFLPRLMPGDPIQSFLARLAQNGGQISPETIASLEVLYGYSSNTPLMEQFITYVGSILTGEWGTSTRFFQPVFEVLGRGMMWTLLLVGTYLLVSYTITTLLGIYVAWKRGTWTDSVITVGSVVVSSIPAVVMALGMYFLFASNLGWFPTGYAYNPSIDAGWSFEFIGSVAYHLVLPLLCMVALGMGNVMGMRSNMINQLGEDFIVMGWAKGVKDKKVMMQYGARNAVLPMITTFAMSVGAIFGGSLIIEIIFNYPGLGQVMFQAMLARDYPLIQGYLLIMTVMVLGANFVADCLLFVLDPRLRTQLD</sequence>
<organism evidence="7 8">
    <name type="scientific">Vibrio superstes NBRC 103154</name>
    <dbReference type="NCBI Taxonomy" id="1219062"/>
    <lineage>
        <taxon>Bacteria</taxon>
        <taxon>Pseudomonadati</taxon>
        <taxon>Pseudomonadota</taxon>
        <taxon>Gammaproteobacteria</taxon>
        <taxon>Vibrionales</taxon>
        <taxon>Vibrionaceae</taxon>
        <taxon>Vibrio</taxon>
    </lineage>
</organism>
<dbReference type="AlphaFoldDB" id="A0A511QP60"/>
<comment type="subcellular location">
    <subcellularLocation>
        <location evidence="1 5">Cell membrane</location>
        <topology evidence="1 5">Multi-pass membrane protein</topology>
    </subcellularLocation>
</comment>
<dbReference type="Pfam" id="PF00528">
    <property type="entry name" value="BPD_transp_1"/>
    <property type="match status" value="1"/>
</dbReference>
<evidence type="ECO:0000256" key="3">
    <source>
        <dbReference type="ARBA" id="ARBA00022989"/>
    </source>
</evidence>